<evidence type="ECO:0000256" key="4">
    <source>
        <dbReference type="ARBA" id="ARBA00022692"/>
    </source>
</evidence>
<dbReference type="InterPro" id="IPR018108">
    <property type="entry name" value="MCP_transmembrane"/>
</dbReference>
<evidence type="ECO:0000256" key="1">
    <source>
        <dbReference type="ARBA" id="ARBA00004225"/>
    </source>
</evidence>
<keyword evidence="3 10" id="KW-0813">Transport</keyword>
<evidence type="ECO:0000256" key="6">
    <source>
        <dbReference type="ARBA" id="ARBA00022989"/>
    </source>
</evidence>
<evidence type="ECO:0000313" key="12">
    <source>
        <dbReference type="EMBL" id="GBG31721.1"/>
    </source>
</evidence>
<evidence type="ECO:0000256" key="3">
    <source>
        <dbReference type="ARBA" id="ARBA00022448"/>
    </source>
</evidence>
<dbReference type="PANTHER" id="PTHR45624">
    <property type="entry name" value="MITOCHONDRIAL BASIC AMINO ACIDS TRANSPORTER-RELATED"/>
    <property type="match status" value="1"/>
</dbReference>
<dbReference type="Proteomes" id="UP000241890">
    <property type="component" value="Unassembled WGS sequence"/>
</dbReference>
<accession>A0A2R5GTK5</accession>
<comment type="subcellular location">
    <subcellularLocation>
        <location evidence="1">Mitochondrion membrane</location>
        <topology evidence="1">Multi-pass membrane protein</topology>
    </subcellularLocation>
</comment>
<name>A0A2R5GTK5_9STRA</name>
<evidence type="ECO:0000256" key="2">
    <source>
        <dbReference type="ARBA" id="ARBA00006375"/>
    </source>
</evidence>
<evidence type="ECO:0000256" key="11">
    <source>
        <dbReference type="SAM" id="Phobius"/>
    </source>
</evidence>
<dbReference type="EMBL" id="BEYU01000104">
    <property type="protein sequence ID" value="GBG31721.1"/>
    <property type="molecule type" value="Genomic_DNA"/>
</dbReference>
<feature type="transmembrane region" description="Helical" evidence="11">
    <location>
        <begin position="160"/>
        <end position="182"/>
    </location>
</feature>
<keyword evidence="5" id="KW-0677">Repeat</keyword>
<keyword evidence="6 11" id="KW-1133">Transmembrane helix</keyword>
<dbReference type="GO" id="GO:0031966">
    <property type="term" value="C:mitochondrial membrane"/>
    <property type="evidence" value="ECO:0007669"/>
    <property type="project" value="UniProtKB-SubCell"/>
</dbReference>
<evidence type="ECO:0000256" key="8">
    <source>
        <dbReference type="ARBA" id="ARBA00023136"/>
    </source>
</evidence>
<reference evidence="12 13" key="1">
    <citation type="submission" date="2017-12" db="EMBL/GenBank/DDBJ databases">
        <title>Sequencing, de novo assembly and annotation of complete genome of a new Thraustochytrid species, strain FCC1311.</title>
        <authorList>
            <person name="Sedici K."/>
            <person name="Godart F."/>
            <person name="Aiese Cigliano R."/>
            <person name="Sanseverino W."/>
            <person name="Barakat M."/>
            <person name="Ortet P."/>
            <person name="Marechal E."/>
            <person name="Cagnac O."/>
            <person name="Amato A."/>
        </authorList>
    </citation>
    <scope>NUCLEOTIDE SEQUENCE [LARGE SCALE GENOMIC DNA]</scope>
</reference>
<feature type="repeat" description="Solcar" evidence="9">
    <location>
        <begin position="103"/>
        <end position="189"/>
    </location>
</feature>
<dbReference type="PROSITE" id="PS50920">
    <property type="entry name" value="SOLCAR"/>
    <property type="match status" value="3"/>
</dbReference>
<dbReference type="InParanoid" id="A0A2R5GTK5"/>
<feature type="transmembrane region" description="Helical" evidence="11">
    <location>
        <begin position="202"/>
        <end position="222"/>
    </location>
</feature>
<comment type="caution">
    <text evidence="12">The sequence shown here is derived from an EMBL/GenBank/DDBJ whole genome shotgun (WGS) entry which is preliminary data.</text>
</comment>
<dbReference type="InterPro" id="IPR050567">
    <property type="entry name" value="Mitochondrial_Carrier"/>
</dbReference>
<dbReference type="PANTHER" id="PTHR45624:SF24">
    <property type="entry name" value="MITOCHONDRIAL SUBSTRATE CARRIER FAMILY PROTEIN G"/>
    <property type="match status" value="1"/>
</dbReference>
<dbReference type="GO" id="GO:0022857">
    <property type="term" value="F:transmembrane transporter activity"/>
    <property type="evidence" value="ECO:0007669"/>
    <property type="project" value="TreeGrafter"/>
</dbReference>
<evidence type="ECO:0000313" key="13">
    <source>
        <dbReference type="Proteomes" id="UP000241890"/>
    </source>
</evidence>
<keyword evidence="13" id="KW-1185">Reference proteome</keyword>
<keyword evidence="8 9" id="KW-0472">Membrane</keyword>
<evidence type="ECO:0000256" key="5">
    <source>
        <dbReference type="ARBA" id="ARBA00022737"/>
    </source>
</evidence>
<comment type="similarity">
    <text evidence="2 10">Belongs to the mitochondrial carrier (TC 2.A.29) family.</text>
</comment>
<gene>
    <name evidence="12" type="ORF">FCC1311_079462</name>
</gene>
<evidence type="ECO:0000256" key="9">
    <source>
        <dbReference type="PROSITE-ProRule" id="PRU00282"/>
    </source>
</evidence>
<protein>
    <submittedName>
        <fullName evidence="12">Mitochondrial substrate carrier family protein G</fullName>
    </submittedName>
</protein>
<dbReference type="InterPro" id="IPR023395">
    <property type="entry name" value="MCP_dom_sf"/>
</dbReference>
<dbReference type="Pfam" id="PF00153">
    <property type="entry name" value="Mito_carr"/>
    <property type="match status" value="3"/>
</dbReference>
<feature type="repeat" description="Solcar" evidence="9">
    <location>
        <begin position="5"/>
        <end position="95"/>
    </location>
</feature>
<keyword evidence="4 9" id="KW-0812">Transmembrane</keyword>
<keyword evidence="7" id="KW-0496">Mitochondrion</keyword>
<proteinExistence type="inferred from homology"/>
<dbReference type="SUPFAM" id="SSF103506">
    <property type="entry name" value="Mitochondrial carrier"/>
    <property type="match status" value="1"/>
</dbReference>
<sequence>MGGGRNTMIDIASGTAGGIAQVVAGHPLDTIKVRLQTQQPGPDGKMPFAGMADCAKKTFSKEGVSGLYKGAASPLLGAMAHNAGVFFSYGQAKALTGANEVGADLYKYWLAGAIAAIPITIVETPVDLLKIKLQAQVGEGEYEGVFDAARKLSKAHGVGGLYQGVGATLLRNVPCFGLYFFGSEFGFRLVNTPGEPASPQQVFLGGLVGGACAGGMFWGLLYPLETIKTRMQSDHIVKEKRLYKSVLDCASKTYAEGGVQAFFKGYIPSLTRAVPVNAAIFCAVFQVKDAMYKKWA</sequence>
<feature type="repeat" description="Solcar" evidence="9">
    <location>
        <begin position="201"/>
        <end position="290"/>
    </location>
</feature>
<dbReference type="AlphaFoldDB" id="A0A2R5GTK5"/>
<dbReference type="Gene3D" id="1.50.40.10">
    <property type="entry name" value="Mitochondrial carrier domain"/>
    <property type="match status" value="1"/>
</dbReference>
<dbReference type="OrthoDB" id="193856at2759"/>
<evidence type="ECO:0000256" key="7">
    <source>
        <dbReference type="ARBA" id="ARBA00023128"/>
    </source>
</evidence>
<evidence type="ECO:0000256" key="10">
    <source>
        <dbReference type="RuleBase" id="RU000488"/>
    </source>
</evidence>
<organism evidence="12 13">
    <name type="scientific">Hondaea fermentalgiana</name>
    <dbReference type="NCBI Taxonomy" id="2315210"/>
    <lineage>
        <taxon>Eukaryota</taxon>
        <taxon>Sar</taxon>
        <taxon>Stramenopiles</taxon>
        <taxon>Bigyra</taxon>
        <taxon>Labyrinthulomycetes</taxon>
        <taxon>Thraustochytrida</taxon>
        <taxon>Thraustochytriidae</taxon>
        <taxon>Hondaea</taxon>
    </lineage>
</organism>